<proteinExistence type="predicted"/>
<accession>A0A9R1X6P1</accession>
<dbReference type="EMBL" id="NBSK02000005">
    <property type="protein sequence ID" value="KAJ0202810.1"/>
    <property type="molecule type" value="Genomic_DNA"/>
</dbReference>
<keyword evidence="1" id="KW-1133">Transmembrane helix</keyword>
<name>A0A9R1X6P1_LACSA</name>
<keyword evidence="1" id="KW-0812">Transmembrane</keyword>
<organism evidence="2 3">
    <name type="scientific">Lactuca sativa</name>
    <name type="common">Garden lettuce</name>
    <dbReference type="NCBI Taxonomy" id="4236"/>
    <lineage>
        <taxon>Eukaryota</taxon>
        <taxon>Viridiplantae</taxon>
        <taxon>Streptophyta</taxon>
        <taxon>Embryophyta</taxon>
        <taxon>Tracheophyta</taxon>
        <taxon>Spermatophyta</taxon>
        <taxon>Magnoliopsida</taxon>
        <taxon>eudicotyledons</taxon>
        <taxon>Gunneridae</taxon>
        <taxon>Pentapetalae</taxon>
        <taxon>asterids</taxon>
        <taxon>campanulids</taxon>
        <taxon>Asterales</taxon>
        <taxon>Asteraceae</taxon>
        <taxon>Cichorioideae</taxon>
        <taxon>Cichorieae</taxon>
        <taxon>Lactucinae</taxon>
        <taxon>Lactuca</taxon>
    </lineage>
</organism>
<feature type="transmembrane region" description="Helical" evidence="1">
    <location>
        <begin position="26"/>
        <end position="48"/>
    </location>
</feature>
<keyword evidence="3" id="KW-1185">Reference proteome</keyword>
<dbReference type="GO" id="GO:0015098">
    <property type="term" value="F:molybdate ion transmembrane transporter activity"/>
    <property type="evidence" value="ECO:0007669"/>
    <property type="project" value="InterPro"/>
</dbReference>
<dbReference type="InterPro" id="IPR008509">
    <property type="entry name" value="MOT2/MFSD5"/>
</dbReference>
<keyword evidence="1" id="KW-0472">Membrane</keyword>
<dbReference type="AlphaFoldDB" id="A0A9R1X6P1"/>
<comment type="caution">
    <text evidence="2">The sequence shown here is derived from an EMBL/GenBank/DDBJ whole genome shotgun (WGS) entry which is preliminary data.</text>
</comment>
<protein>
    <submittedName>
        <fullName evidence="2">Uncharacterized protein</fullName>
    </submittedName>
</protein>
<evidence type="ECO:0000256" key="1">
    <source>
        <dbReference type="SAM" id="Phobius"/>
    </source>
</evidence>
<dbReference type="GO" id="GO:0016020">
    <property type="term" value="C:membrane"/>
    <property type="evidence" value="ECO:0007669"/>
    <property type="project" value="InterPro"/>
</dbReference>
<dbReference type="PANTHER" id="PTHR23516">
    <property type="entry name" value="SAM (S-ADENOSYL METHIONINE) TRANSPORTER"/>
    <property type="match status" value="1"/>
</dbReference>
<evidence type="ECO:0000313" key="3">
    <source>
        <dbReference type="Proteomes" id="UP000235145"/>
    </source>
</evidence>
<gene>
    <name evidence="2" type="ORF">LSAT_V11C500297870</name>
</gene>
<dbReference type="Proteomes" id="UP000235145">
    <property type="component" value="Unassembled WGS sequence"/>
</dbReference>
<dbReference type="PANTHER" id="PTHR23516:SF16">
    <property type="entry name" value="MOLYBDATE-ANION TRANSPORTER"/>
    <property type="match status" value="1"/>
</dbReference>
<dbReference type="Pfam" id="PF05631">
    <property type="entry name" value="MFS_5"/>
    <property type="match status" value="1"/>
</dbReference>
<evidence type="ECO:0000313" key="2">
    <source>
        <dbReference type="EMBL" id="KAJ0202810.1"/>
    </source>
</evidence>
<sequence length="127" mass="14187">MGNGLVSIISRLFGNFLVDNVSLGPVVPFVVATCVLAIGMDIILSSWCENYGNPSKNKDILLQKTKTYFTDKSNIVFIEGSMYTFVFVWIPSLGPDNEEIPHGFIFVTSRLPEQLDELEAPTRRVEN</sequence>
<reference evidence="2 3" key="1">
    <citation type="journal article" date="2017" name="Nat. Commun.">
        <title>Genome assembly with in vitro proximity ligation data and whole-genome triplication in lettuce.</title>
        <authorList>
            <person name="Reyes-Chin-Wo S."/>
            <person name="Wang Z."/>
            <person name="Yang X."/>
            <person name="Kozik A."/>
            <person name="Arikit S."/>
            <person name="Song C."/>
            <person name="Xia L."/>
            <person name="Froenicke L."/>
            <person name="Lavelle D.O."/>
            <person name="Truco M.J."/>
            <person name="Xia R."/>
            <person name="Zhu S."/>
            <person name="Xu C."/>
            <person name="Xu H."/>
            <person name="Xu X."/>
            <person name="Cox K."/>
            <person name="Korf I."/>
            <person name="Meyers B.C."/>
            <person name="Michelmore R.W."/>
        </authorList>
    </citation>
    <scope>NUCLEOTIDE SEQUENCE [LARGE SCALE GENOMIC DNA]</scope>
    <source>
        <strain evidence="3">cv. Salinas</strain>
        <tissue evidence="2">Seedlings</tissue>
    </source>
</reference>